<dbReference type="EMBL" id="CAXAMM010040623">
    <property type="protein sequence ID" value="CAK9094370.1"/>
    <property type="molecule type" value="Genomic_DNA"/>
</dbReference>
<proteinExistence type="predicted"/>
<dbReference type="InterPro" id="IPR007074">
    <property type="entry name" value="LicD/FKTN/FKRP_NTP_transf"/>
</dbReference>
<reference evidence="3 4" key="1">
    <citation type="submission" date="2024-02" db="EMBL/GenBank/DDBJ databases">
        <authorList>
            <person name="Chen Y."/>
            <person name="Shah S."/>
            <person name="Dougan E. K."/>
            <person name="Thang M."/>
            <person name="Chan C."/>
        </authorList>
    </citation>
    <scope>NUCLEOTIDE SEQUENCE [LARGE SCALE GENOMIC DNA]</scope>
</reference>
<keyword evidence="4" id="KW-1185">Reference proteome</keyword>
<gene>
    <name evidence="3" type="ORF">SCF082_LOCUS44359</name>
</gene>
<evidence type="ECO:0000256" key="1">
    <source>
        <dbReference type="SAM" id="SignalP"/>
    </source>
</evidence>
<dbReference type="PANTHER" id="PTHR43404">
    <property type="entry name" value="LIPOPOLYSACCHARIDE CHOLINEPHOSPHOTRANSFERASE LICD"/>
    <property type="match status" value="1"/>
</dbReference>
<dbReference type="InterPro" id="IPR052942">
    <property type="entry name" value="LPS_cholinephosphotransferase"/>
</dbReference>
<protein>
    <recommendedName>
        <fullName evidence="2">LicD/FKTN/FKRP nucleotidyltransferase domain-containing protein</fullName>
    </recommendedName>
</protein>
<evidence type="ECO:0000259" key="2">
    <source>
        <dbReference type="Pfam" id="PF04991"/>
    </source>
</evidence>
<keyword evidence="1" id="KW-0732">Signal</keyword>
<name>A0ABP0R2N3_9DINO</name>
<dbReference type="Proteomes" id="UP001642464">
    <property type="component" value="Unassembled WGS sequence"/>
</dbReference>
<comment type="caution">
    <text evidence="3">The sequence shown here is derived from an EMBL/GenBank/DDBJ whole genome shotgun (WGS) entry which is preliminary data.</text>
</comment>
<evidence type="ECO:0000313" key="3">
    <source>
        <dbReference type="EMBL" id="CAK9094370.1"/>
    </source>
</evidence>
<feature type="chain" id="PRO_5046023291" description="LicD/FKTN/FKRP nucleotidyltransferase domain-containing protein" evidence="1">
    <location>
        <begin position="22"/>
        <end position="638"/>
    </location>
</feature>
<accession>A0ABP0R2N3</accession>
<organism evidence="3 4">
    <name type="scientific">Durusdinium trenchii</name>
    <dbReference type="NCBI Taxonomy" id="1381693"/>
    <lineage>
        <taxon>Eukaryota</taxon>
        <taxon>Sar</taxon>
        <taxon>Alveolata</taxon>
        <taxon>Dinophyceae</taxon>
        <taxon>Suessiales</taxon>
        <taxon>Symbiodiniaceae</taxon>
        <taxon>Durusdinium</taxon>
    </lineage>
</organism>
<sequence length="638" mass="70766">MTPYVLFVLALYAASLWQAASFSLLGCPSDPSVRAASQSRMKALLLDLLATATSTRAPGEKKHDMLEQEHLKLLEQLVNEHTGTAGVVHEPSRATGYATTGLPLPCVPGIVATEFLQLLWVWKKQGDASEAGAVIQQSDRHFAFLRISPWINILNLGYGLTFAAGQALCHLVPSPPEKIDFDRAARRYHLAWPGSTTTEATTFKQYHVLTGFDYRDCALRFLGRRGPAVCSSRPTGARPTGVANAWPHREFATLAMRQPWACGVLCHFAVAFAQLAEAYVQHTVHKHSKRIKPKLSQDQVRLIKAAQTEILLSEAIFEAEDMTHPEQVQVTCSLVRAFPIFFLLSKLSGVDTQFSQIGSLEVQKDDSVSRIPNQPPPPTLAKLCDRLDSGVPSQMSQRLTVAGSHLIYGLLHAVGSLLDFFGVKWWMSSGALLGTLRNGGLLPQDCDVDIALWRPDSHHLVSPSFKAALAAAGILAYHMPIYFQYRFCMVQVPAAADVRSVQGGLACHLPYIDAHLADVAFNGNEASWHYIHRTDLQYAQSFPLKGILKRERMRFGELEVWIPKKEFAERYLSQVYGDDWRTALRDRRGHLIANLTMDDFHGFIARPTGPLRDILQEQRMIGNLLPGAAVTCNKDCDL</sequence>
<dbReference type="Pfam" id="PF04991">
    <property type="entry name" value="LicD"/>
    <property type="match status" value="1"/>
</dbReference>
<feature type="signal peptide" evidence="1">
    <location>
        <begin position="1"/>
        <end position="21"/>
    </location>
</feature>
<feature type="domain" description="LicD/FKTN/FKRP nucleotidyltransferase" evidence="2">
    <location>
        <begin position="422"/>
        <end position="467"/>
    </location>
</feature>
<evidence type="ECO:0000313" key="4">
    <source>
        <dbReference type="Proteomes" id="UP001642464"/>
    </source>
</evidence>
<dbReference type="PANTHER" id="PTHR43404:SF2">
    <property type="entry name" value="LIPOPOLYSACCHARIDE CHOLINEPHOSPHOTRANSFERASE LICD"/>
    <property type="match status" value="1"/>
</dbReference>